<comment type="caution">
    <text evidence="2">The sequence shown here is derived from an EMBL/GenBank/DDBJ whole genome shotgun (WGS) entry which is preliminary data.</text>
</comment>
<organism evidence="2 3">
    <name type="scientific">Paralimibaculum aggregatum</name>
    <dbReference type="NCBI Taxonomy" id="3036245"/>
    <lineage>
        <taxon>Bacteria</taxon>
        <taxon>Pseudomonadati</taxon>
        <taxon>Pseudomonadota</taxon>
        <taxon>Alphaproteobacteria</taxon>
        <taxon>Rhodobacterales</taxon>
        <taxon>Paracoccaceae</taxon>
        <taxon>Paralimibaculum</taxon>
    </lineage>
</organism>
<accession>A0ABQ6LHG0</accession>
<dbReference type="SUPFAM" id="SSF51730">
    <property type="entry name" value="FAD-linked oxidoreductase"/>
    <property type="match status" value="1"/>
</dbReference>
<evidence type="ECO:0000313" key="3">
    <source>
        <dbReference type="Proteomes" id="UP001239909"/>
    </source>
</evidence>
<evidence type="ECO:0000256" key="1">
    <source>
        <dbReference type="ARBA" id="ARBA00023002"/>
    </source>
</evidence>
<proteinExistence type="predicted"/>
<dbReference type="Gene3D" id="3.20.20.220">
    <property type="match status" value="1"/>
</dbReference>
<gene>
    <name evidence="2" type="ORF">LNKW23_19410</name>
</gene>
<dbReference type="Proteomes" id="UP001239909">
    <property type="component" value="Unassembled WGS sequence"/>
</dbReference>
<dbReference type="EMBL" id="BSYI01000012">
    <property type="protein sequence ID" value="GMG82728.1"/>
    <property type="molecule type" value="Genomic_DNA"/>
</dbReference>
<name>A0ABQ6LHG0_9RHOB</name>
<keyword evidence="3" id="KW-1185">Reference proteome</keyword>
<dbReference type="RefSeq" id="WP_285671516.1">
    <property type="nucleotide sequence ID" value="NZ_BSYI01000012.1"/>
</dbReference>
<dbReference type="InterPro" id="IPR029041">
    <property type="entry name" value="FAD-linked_oxidoreductase-like"/>
</dbReference>
<evidence type="ECO:0000313" key="2">
    <source>
        <dbReference type="EMBL" id="GMG82728.1"/>
    </source>
</evidence>
<protein>
    <submittedName>
        <fullName evidence="2">Methylenetetrahydrofolate reductase</fullName>
    </submittedName>
</protein>
<sequence length="311" mass="32895">MAKILDFFGSRKDARAAAAGSASVAAFLDGFSIEVMPRTAAKIEDFRAILPAGTRVYVAHIEGTPIEEMVATAARIAGQGFPVMPHFPARIIPDAATLADWIARYQGEAGVDQALLLGGGVDTPHGDFHCSMQLMESGLFDKAGFRRLHVAGHPEGNRDIDPDGGERMVMEALRWKQAFSERTDAAMAIATQFVFEAAPVIAWEKRLREAGVGLPIHIGVAGPAKLQTLIKFAMACGVGPSLRVLQRRAADVTKLVLPFTPDGVLAELAAHKAANPEFGIEAVHFFPLGGIGKTAEYTAGTGTARPAAATA</sequence>
<keyword evidence="1" id="KW-0560">Oxidoreductase</keyword>
<reference evidence="2 3" key="1">
    <citation type="submission" date="2023-04" db="EMBL/GenBank/DDBJ databases">
        <title>Marinoamorphus aggregata gen. nov., sp. Nov., isolate from tissue of brittle star Ophioplocus japonicus.</title>
        <authorList>
            <person name="Kawano K."/>
            <person name="Sawayama S."/>
            <person name="Nakagawa S."/>
        </authorList>
    </citation>
    <scope>NUCLEOTIDE SEQUENCE [LARGE SCALE GENOMIC DNA]</scope>
    <source>
        <strain evidence="2 3">NKW23</strain>
    </source>
</reference>